<comment type="caution">
    <text evidence="3">The sequence shown here is derived from an EMBL/GenBank/DDBJ whole genome shotgun (WGS) entry which is preliminary data.</text>
</comment>
<dbReference type="PANTHER" id="PTHR37984">
    <property type="entry name" value="PROTEIN CBG26694"/>
    <property type="match status" value="1"/>
</dbReference>
<dbReference type="STRING" id="6335.A0A0V1KP16"/>
<protein>
    <recommendedName>
        <fullName evidence="1">RNA-directed DNA polymerase</fullName>
        <ecNumber evidence="1">2.7.7.49</ecNumber>
    </recommendedName>
</protein>
<dbReference type="Proteomes" id="UP000054721">
    <property type="component" value="Unassembled WGS sequence"/>
</dbReference>
<dbReference type="InterPro" id="IPR041588">
    <property type="entry name" value="Integrase_H2C2"/>
</dbReference>
<dbReference type="SUPFAM" id="SSF53098">
    <property type="entry name" value="Ribonuclease H-like"/>
    <property type="match status" value="1"/>
</dbReference>
<dbReference type="InterPro" id="IPR001584">
    <property type="entry name" value="Integrase_cat-core"/>
</dbReference>
<dbReference type="EC" id="2.7.7.49" evidence="1"/>
<dbReference type="SUPFAM" id="SSF56672">
    <property type="entry name" value="DNA/RNA polymerases"/>
    <property type="match status" value="1"/>
</dbReference>
<feature type="domain" description="Integrase catalytic" evidence="2">
    <location>
        <begin position="421"/>
        <end position="548"/>
    </location>
</feature>
<dbReference type="GO" id="GO:0015074">
    <property type="term" value="P:DNA integration"/>
    <property type="evidence" value="ECO:0007669"/>
    <property type="project" value="InterPro"/>
</dbReference>
<proteinExistence type="predicted"/>
<evidence type="ECO:0000313" key="3">
    <source>
        <dbReference type="EMBL" id="KRZ48686.1"/>
    </source>
</evidence>
<dbReference type="PANTHER" id="PTHR37984:SF12">
    <property type="entry name" value="RIBONUCLEASE H"/>
    <property type="match status" value="1"/>
</dbReference>
<evidence type="ECO:0000313" key="4">
    <source>
        <dbReference type="Proteomes" id="UP000054721"/>
    </source>
</evidence>
<dbReference type="InterPro" id="IPR036397">
    <property type="entry name" value="RNaseH_sf"/>
</dbReference>
<dbReference type="InterPro" id="IPR043128">
    <property type="entry name" value="Rev_trsase/Diguanyl_cyclase"/>
</dbReference>
<dbReference type="Gene3D" id="1.10.340.70">
    <property type="match status" value="1"/>
</dbReference>
<sequence>MIKALEFVVIINLAQAYKRLEVNEASAELQTIITHKGVFPLPKPGCYVRNKELLKRNDSNSALLQRQLTWMVLYHISTIPEHELLEVLKRVFDRLRGAGIRLNREKCVFVSNSVEFLGYRIDAEGIHPSEKKQTKPEQQSHYIACLARVRSGNRPIGRKAFQKVKALITSNTVLAQYDEQLPLILTCDTSPHGVRCVLAHRLPCSREAPIAFQSRTLAVAERKYAHIDREALAIIVGVKNFHNYVFRRHVEIRKDHKPLLGLLENYSYTHKHVPAHDPLIMTMTIASSIVLSTTTTGKRNKCSRPLEVLILEAMPTLLISAEHLAERTVRNSCHYTVEGMNCPSTKAASCRVPRCDPVASQKSILTMLHIGHPGIAQIKSLARSYVWWQKMEEEIESFVQTCVECQEIKHEPAQNWLEVRIVPSTSSVAAIEVVRKLFATHGLHDCLVRDNGTAFKSAAFLAFMQSNGIKNVMSAPFHPTSNILAERAFQSTKEALKNIPSGSWSARMARPKCNLSLAELMKRKLKTCLADVDRANNSIPLDKEAEERKARITKKGIPAGQYRPSPFNNECANNTVEEVNESARGRGSSTPRLARVLGHMFG</sequence>
<dbReference type="InterPro" id="IPR043502">
    <property type="entry name" value="DNA/RNA_pol_sf"/>
</dbReference>
<dbReference type="OrthoDB" id="5856680at2759"/>
<keyword evidence="4" id="KW-1185">Reference proteome</keyword>
<evidence type="ECO:0000259" key="2">
    <source>
        <dbReference type="PROSITE" id="PS50994"/>
    </source>
</evidence>
<dbReference type="GO" id="GO:0003964">
    <property type="term" value="F:RNA-directed DNA polymerase activity"/>
    <property type="evidence" value="ECO:0007669"/>
    <property type="project" value="UniProtKB-EC"/>
</dbReference>
<dbReference type="Pfam" id="PF17919">
    <property type="entry name" value="RT_RNaseH_2"/>
    <property type="match status" value="1"/>
</dbReference>
<gene>
    <name evidence="3" type="primary">K02A2.6</name>
    <name evidence="3" type="ORF">T02_2340</name>
</gene>
<evidence type="ECO:0000256" key="1">
    <source>
        <dbReference type="ARBA" id="ARBA00012493"/>
    </source>
</evidence>
<dbReference type="InterPro" id="IPR041577">
    <property type="entry name" value="RT_RNaseH_2"/>
</dbReference>
<dbReference type="InterPro" id="IPR012337">
    <property type="entry name" value="RNaseH-like_sf"/>
</dbReference>
<dbReference type="PROSITE" id="PS50994">
    <property type="entry name" value="INTEGRASE"/>
    <property type="match status" value="1"/>
</dbReference>
<reference evidence="3 4" key="1">
    <citation type="submission" date="2015-05" db="EMBL/GenBank/DDBJ databases">
        <title>Evolution of Trichinella species and genotypes.</title>
        <authorList>
            <person name="Korhonen P.K."/>
            <person name="Edoardo P."/>
            <person name="Giuseppe L.R."/>
            <person name="Gasser R.B."/>
        </authorList>
    </citation>
    <scope>NUCLEOTIDE SEQUENCE [LARGE SCALE GENOMIC DNA]</scope>
    <source>
        <strain evidence="3">ISS10</strain>
    </source>
</reference>
<dbReference type="GO" id="GO:0003676">
    <property type="term" value="F:nucleic acid binding"/>
    <property type="evidence" value="ECO:0007669"/>
    <property type="project" value="InterPro"/>
</dbReference>
<dbReference type="Pfam" id="PF17921">
    <property type="entry name" value="Integrase_H2C2"/>
    <property type="match status" value="1"/>
</dbReference>
<organism evidence="3 4">
    <name type="scientific">Trichinella nativa</name>
    <dbReference type="NCBI Taxonomy" id="6335"/>
    <lineage>
        <taxon>Eukaryota</taxon>
        <taxon>Metazoa</taxon>
        <taxon>Ecdysozoa</taxon>
        <taxon>Nematoda</taxon>
        <taxon>Enoplea</taxon>
        <taxon>Dorylaimia</taxon>
        <taxon>Trichinellida</taxon>
        <taxon>Trichinellidae</taxon>
        <taxon>Trichinella</taxon>
    </lineage>
</organism>
<dbReference type="Gene3D" id="3.30.70.270">
    <property type="match status" value="1"/>
</dbReference>
<accession>A0A0V1KP16</accession>
<dbReference type="EMBL" id="JYDW01000376">
    <property type="protein sequence ID" value="KRZ48686.1"/>
    <property type="molecule type" value="Genomic_DNA"/>
</dbReference>
<name>A0A0V1KP16_9BILA</name>
<dbReference type="Gene3D" id="3.30.420.10">
    <property type="entry name" value="Ribonuclease H-like superfamily/Ribonuclease H"/>
    <property type="match status" value="1"/>
</dbReference>
<dbReference type="InterPro" id="IPR050951">
    <property type="entry name" value="Retrovirus_Pol_polyprotein"/>
</dbReference>
<dbReference type="GO" id="GO:0042575">
    <property type="term" value="C:DNA polymerase complex"/>
    <property type="evidence" value="ECO:0007669"/>
    <property type="project" value="UniProtKB-ARBA"/>
</dbReference>
<dbReference type="AlphaFoldDB" id="A0A0V1KP16"/>